<dbReference type="InterPro" id="IPR007401">
    <property type="entry name" value="DUF454"/>
</dbReference>
<proteinExistence type="predicted"/>
<evidence type="ECO:0000313" key="2">
    <source>
        <dbReference type="EMBL" id="MBO1265678.1"/>
    </source>
</evidence>
<dbReference type="PANTHER" id="PTHR35813">
    <property type="entry name" value="INNER MEMBRANE PROTEIN YBAN"/>
    <property type="match status" value="1"/>
</dbReference>
<name>A0A939KJZ0_9CLOT</name>
<comment type="caution">
    <text evidence="2">The sequence shown here is derived from an EMBL/GenBank/DDBJ whole genome shotgun (WGS) entry which is preliminary data.</text>
</comment>
<dbReference type="PANTHER" id="PTHR35813:SF1">
    <property type="entry name" value="INNER MEMBRANE PROTEIN YBAN"/>
    <property type="match status" value="1"/>
</dbReference>
<sequence>MPLKVIYITLGFIFFGLGAIGAFLPVLPTTPFLLLSSACFARGSDRFNDWFTSTKLYKKHLETYYESRAMTVKTKASLLTLATSMMVLSFLAMPNKYGKIFMAGMIVFLYYYFFFQIKTIKEPVKE</sequence>
<dbReference type="Proteomes" id="UP000664218">
    <property type="component" value="Unassembled WGS sequence"/>
</dbReference>
<reference evidence="2" key="1">
    <citation type="submission" date="2021-03" db="EMBL/GenBank/DDBJ databases">
        <title>Proteiniclasticum marinus sp. nov., isolated from tidal flat sediment.</title>
        <authorList>
            <person name="Namirimu T."/>
            <person name="Yang J.-A."/>
            <person name="Yang S.-H."/>
            <person name="Kim Y.-J."/>
            <person name="Kwon K.K."/>
        </authorList>
    </citation>
    <scope>NUCLEOTIDE SEQUENCE</scope>
    <source>
        <strain evidence="2">SCR006</strain>
    </source>
</reference>
<gene>
    <name evidence="2" type="ORF">J3A84_11620</name>
</gene>
<keyword evidence="1" id="KW-0472">Membrane</keyword>
<evidence type="ECO:0000256" key="1">
    <source>
        <dbReference type="SAM" id="Phobius"/>
    </source>
</evidence>
<feature type="transmembrane region" description="Helical" evidence="1">
    <location>
        <begin position="76"/>
        <end position="94"/>
    </location>
</feature>
<dbReference type="AlphaFoldDB" id="A0A939KJZ0"/>
<accession>A0A939KJZ0</accession>
<protein>
    <submittedName>
        <fullName evidence="2">YbaN family protein</fullName>
    </submittedName>
</protein>
<keyword evidence="3" id="KW-1185">Reference proteome</keyword>
<evidence type="ECO:0000313" key="3">
    <source>
        <dbReference type="Proteomes" id="UP000664218"/>
    </source>
</evidence>
<dbReference type="PIRSF" id="PIRSF016789">
    <property type="entry name" value="DUF454"/>
    <property type="match status" value="1"/>
</dbReference>
<dbReference type="Pfam" id="PF04304">
    <property type="entry name" value="DUF454"/>
    <property type="match status" value="1"/>
</dbReference>
<keyword evidence="1" id="KW-0812">Transmembrane</keyword>
<dbReference type="EMBL" id="JAFNJU010000009">
    <property type="protein sequence ID" value="MBO1265678.1"/>
    <property type="molecule type" value="Genomic_DNA"/>
</dbReference>
<feature type="transmembrane region" description="Helical" evidence="1">
    <location>
        <begin position="100"/>
        <end position="117"/>
    </location>
</feature>
<feature type="transmembrane region" description="Helical" evidence="1">
    <location>
        <begin position="6"/>
        <end position="27"/>
    </location>
</feature>
<keyword evidence="1" id="KW-1133">Transmembrane helix</keyword>
<dbReference type="GO" id="GO:0005886">
    <property type="term" value="C:plasma membrane"/>
    <property type="evidence" value="ECO:0007669"/>
    <property type="project" value="TreeGrafter"/>
</dbReference>
<organism evidence="2 3">
    <name type="scientific">Proteiniclasticum aestuarii</name>
    <dbReference type="NCBI Taxonomy" id="2817862"/>
    <lineage>
        <taxon>Bacteria</taxon>
        <taxon>Bacillati</taxon>
        <taxon>Bacillota</taxon>
        <taxon>Clostridia</taxon>
        <taxon>Eubacteriales</taxon>
        <taxon>Clostridiaceae</taxon>
        <taxon>Proteiniclasticum</taxon>
    </lineage>
</organism>